<keyword evidence="10" id="KW-0333">Golgi apparatus</keyword>
<organism evidence="19 20">
    <name type="scientific">Nephila pilipes</name>
    <name type="common">Giant wood spider</name>
    <name type="synonym">Nephila maculata</name>
    <dbReference type="NCBI Taxonomy" id="299642"/>
    <lineage>
        <taxon>Eukaryota</taxon>
        <taxon>Metazoa</taxon>
        <taxon>Ecdysozoa</taxon>
        <taxon>Arthropoda</taxon>
        <taxon>Chelicerata</taxon>
        <taxon>Arachnida</taxon>
        <taxon>Araneae</taxon>
        <taxon>Araneomorphae</taxon>
        <taxon>Entelegynae</taxon>
        <taxon>Araneoidea</taxon>
        <taxon>Nephilidae</taxon>
        <taxon>Nephila</taxon>
    </lineage>
</organism>
<evidence type="ECO:0000256" key="16">
    <source>
        <dbReference type="ARBA" id="ARBA00047660"/>
    </source>
</evidence>
<keyword evidence="4" id="KW-0813">Transport</keyword>
<evidence type="ECO:0000256" key="1">
    <source>
        <dbReference type="ARBA" id="ARBA00001946"/>
    </source>
</evidence>
<dbReference type="GO" id="GO:0046872">
    <property type="term" value="F:metal ion binding"/>
    <property type="evidence" value="ECO:0007669"/>
    <property type="project" value="UniProtKB-KW"/>
</dbReference>
<name>A0A8X6MNR8_NEPPI</name>
<dbReference type="PROSITE" id="PS51421">
    <property type="entry name" value="RAS"/>
    <property type="match status" value="1"/>
</dbReference>
<dbReference type="InterPro" id="IPR005225">
    <property type="entry name" value="Small_GTP-bd"/>
</dbReference>
<dbReference type="SUPFAM" id="SSF52540">
    <property type="entry name" value="P-loop containing nucleoside triphosphate hydrolases"/>
    <property type="match status" value="1"/>
</dbReference>
<evidence type="ECO:0000256" key="3">
    <source>
        <dbReference type="ARBA" id="ARBA00011984"/>
    </source>
</evidence>
<evidence type="ECO:0000256" key="4">
    <source>
        <dbReference type="ARBA" id="ARBA00022448"/>
    </source>
</evidence>
<evidence type="ECO:0000256" key="7">
    <source>
        <dbReference type="ARBA" id="ARBA00022801"/>
    </source>
</evidence>
<comment type="similarity">
    <text evidence="2">Belongs to the small GTPase superfamily. Rab family.</text>
</comment>
<evidence type="ECO:0000256" key="13">
    <source>
        <dbReference type="ARBA" id="ARBA00023288"/>
    </source>
</evidence>
<evidence type="ECO:0000256" key="11">
    <source>
        <dbReference type="ARBA" id="ARBA00023134"/>
    </source>
</evidence>
<dbReference type="PRINTS" id="PR00449">
    <property type="entry name" value="RASTRNSFRMNG"/>
</dbReference>
<reference evidence="19" key="1">
    <citation type="submission" date="2020-08" db="EMBL/GenBank/DDBJ databases">
        <title>Multicomponent nature underlies the extraordinary mechanical properties of spider dragline silk.</title>
        <authorList>
            <person name="Kono N."/>
            <person name="Nakamura H."/>
            <person name="Mori M."/>
            <person name="Yoshida Y."/>
            <person name="Ohtoshi R."/>
            <person name="Malay A.D."/>
            <person name="Moran D.A.P."/>
            <person name="Tomita M."/>
            <person name="Numata K."/>
            <person name="Arakawa K."/>
        </authorList>
    </citation>
    <scope>NUCLEOTIDE SEQUENCE</scope>
</reference>
<evidence type="ECO:0000256" key="5">
    <source>
        <dbReference type="ARBA" id="ARBA00022723"/>
    </source>
</evidence>
<keyword evidence="11" id="KW-0342">GTP-binding</keyword>
<dbReference type="AlphaFoldDB" id="A0A8X6MNR8"/>
<evidence type="ECO:0000256" key="8">
    <source>
        <dbReference type="ARBA" id="ARBA00022842"/>
    </source>
</evidence>
<evidence type="ECO:0000256" key="15">
    <source>
        <dbReference type="ARBA" id="ARBA00037794"/>
    </source>
</evidence>
<keyword evidence="9" id="KW-0653">Protein transport</keyword>
<dbReference type="SMART" id="SM00176">
    <property type="entry name" value="RAN"/>
    <property type="match status" value="1"/>
</dbReference>
<comment type="caution">
    <text evidence="19">The sequence shown here is derived from an EMBL/GenBank/DDBJ whole genome shotgun (WGS) entry which is preliminary data.</text>
</comment>
<evidence type="ECO:0000313" key="20">
    <source>
        <dbReference type="Proteomes" id="UP000887013"/>
    </source>
</evidence>
<evidence type="ECO:0000256" key="14">
    <source>
        <dbReference type="ARBA" id="ARBA00023289"/>
    </source>
</evidence>
<protein>
    <recommendedName>
        <fullName evidence="18">Ras-related protein Rab-36</fullName>
        <ecNumber evidence="3">3.6.5.2</ecNumber>
    </recommendedName>
</protein>
<accession>A0A8X6MNR8</accession>
<dbReference type="SMART" id="SM00174">
    <property type="entry name" value="RHO"/>
    <property type="match status" value="1"/>
</dbReference>
<dbReference type="SMART" id="SM00175">
    <property type="entry name" value="RAB"/>
    <property type="match status" value="1"/>
</dbReference>
<dbReference type="InterPro" id="IPR001806">
    <property type="entry name" value="Small_GTPase"/>
</dbReference>
<evidence type="ECO:0000256" key="10">
    <source>
        <dbReference type="ARBA" id="ARBA00023034"/>
    </source>
</evidence>
<keyword evidence="5" id="KW-0479">Metal-binding</keyword>
<evidence type="ECO:0000256" key="17">
    <source>
        <dbReference type="ARBA" id="ARBA00058763"/>
    </source>
</evidence>
<dbReference type="InterPro" id="IPR027417">
    <property type="entry name" value="P-loop_NTPase"/>
</dbReference>
<dbReference type="EMBL" id="BMAW01095411">
    <property type="protein sequence ID" value="GFS70137.1"/>
    <property type="molecule type" value="Genomic_DNA"/>
</dbReference>
<keyword evidence="20" id="KW-1185">Reference proteome</keyword>
<dbReference type="Pfam" id="PF00071">
    <property type="entry name" value="Ras"/>
    <property type="match status" value="1"/>
</dbReference>
<dbReference type="Gene3D" id="3.40.50.300">
    <property type="entry name" value="P-loop containing nucleotide triphosphate hydrolases"/>
    <property type="match status" value="1"/>
</dbReference>
<comment type="catalytic activity">
    <reaction evidence="16">
        <text>GTP + H2O = GDP + phosphate + H(+)</text>
        <dbReference type="Rhea" id="RHEA:19669"/>
        <dbReference type="ChEBI" id="CHEBI:15377"/>
        <dbReference type="ChEBI" id="CHEBI:15378"/>
        <dbReference type="ChEBI" id="CHEBI:37565"/>
        <dbReference type="ChEBI" id="CHEBI:43474"/>
        <dbReference type="ChEBI" id="CHEBI:58189"/>
        <dbReference type="EC" id="3.6.5.2"/>
    </reaction>
    <physiologicalReaction direction="left-to-right" evidence="16">
        <dbReference type="Rhea" id="RHEA:19670"/>
    </physiologicalReaction>
</comment>
<evidence type="ECO:0000313" key="19">
    <source>
        <dbReference type="EMBL" id="GFS70137.1"/>
    </source>
</evidence>
<comment type="subcellular location">
    <subcellularLocation>
        <location evidence="15">Golgi apparatus membrane</location>
        <topology evidence="15">Lipid-anchor</topology>
    </subcellularLocation>
</comment>
<dbReference type="FunFam" id="3.40.50.300:FF:000707">
    <property type="entry name" value="RAB36, member RAS oncogene family"/>
    <property type="match status" value="1"/>
</dbReference>
<keyword evidence="12" id="KW-0472">Membrane</keyword>
<dbReference type="InterPro" id="IPR050227">
    <property type="entry name" value="Rab"/>
</dbReference>
<dbReference type="GO" id="GO:0005525">
    <property type="term" value="F:GTP binding"/>
    <property type="evidence" value="ECO:0007669"/>
    <property type="project" value="UniProtKB-KW"/>
</dbReference>
<dbReference type="Proteomes" id="UP000887013">
    <property type="component" value="Unassembled WGS sequence"/>
</dbReference>
<evidence type="ECO:0000256" key="6">
    <source>
        <dbReference type="ARBA" id="ARBA00022741"/>
    </source>
</evidence>
<evidence type="ECO:0000256" key="2">
    <source>
        <dbReference type="ARBA" id="ARBA00006270"/>
    </source>
</evidence>
<dbReference type="GO" id="GO:0000139">
    <property type="term" value="C:Golgi membrane"/>
    <property type="evidence" value="ECO:0007669"/>
    <property type="project" value="UniProtKB-SubCell"/>
</dbReference>
<keyword evidence="13" id="KW-0449">Lipoprotein</keyword>
<comment type="cofactor">
    <cofactor evidence="1">
        <name>Mg(2+)</name>
        <dbReference type="ChEBI" id="CHEBI:18420"/>
    </cofactor>
</comment>
<proteinExistence type="inferred from homology"/>
<dbReference type="PANTHER" id="PTHR47977">
    <property type="entry name" value="RAS-RELATED PROTEIN RAB"/>
    <property type="match status" value="1"/>
</dbReference>
<keyword evidence="14" id="KW-0636">Prenylation</keyword>
<dbReference type="PROSITE" id="PS51419">
    <property type="entry name" value="RAB"/>
    <property type="match status" value="1"/>
</dbReference>
<evidence type="ECO:0000256" key="18">
    <source>
        <dbReference type="ARBA" id="ARBA00067830"/>
    </source>
</evidence>
<dbReference type="EC" id="3.6.5.2" evidence="3"/>
<keyword evidence="6" id="KW-0547">Nucleotide-binding</keyword>
<keyword evidence="7" id="KW-0378">Hydrolase</keyword>
<dbReference type="SMART" id="SM00173">
    <property type="entry name" value="RAS"/>
    <property type="match status" value="1"/>
</dbReference>
<sequence>MNQVYQSDVNHDIGDSSIPISKTMEERILKDYPLPYDSNSTPHQETHFSYEIRTACRNINSTKCDVLRLTKVIVVGDVAVGKTCLVRRFCVQAFDTNYKATIGVDFEAEKFYILDIPYILQIWDTAGQEKFKCIASSYYRGARVVILVFDFSHISSLYNIPKWLDDTLKCTDSPLLFLVGTQKDKVTNSAYKLTENEAMKLANTIGAEYCPVSAKTGENVERLFRRIAVLTFSENILKETNEAEDIKISENFNLIKLLPRKRKGSVFLAAADLIMHIYGEIVCSKNF</sequence>
<dbReference type="NCBIfam" id="TIGR00231">
    <property type="entry name" value="small_GTP"/>
    <property type="match status" value="1"/>
</dbReference>
<dbReference type="GO" id="GO:0003925">
    <property type="term" value="F:G protein activity"/>
    <property type="evidence" value="ECO:0007669"/>
    <property type="project" value="UniProtKB-EC"/>
</dbReference>
<dbReference type="GO" id="GO:0015031">
    <property type="term" value="P:protein transport"/>
    <property type="evidence" value="ECO:0007669"/>
    <property type="project" value="UniProtKB-KW"/>
</dbReference>
<comment type="function">
    <text evidence="17">The small GTPases Rab are key regulators of intracellular membrane trafficking, from the formation of transport vesicles to their fusion with membranes. Rabs cycle between an inactive GDP-bound form and an active GTP-bound form that is able to recruit to membranes different sets of downstream effectors directly responsible for vesicle formation, movement, tethering and fusion.</text>
</comment>
<dbReference type="OrthoDB" id="413584at2759"/>
<keyword evidence="8" id="KW-0460">Magnesium</keyword>
<evidence type="ECO:0000256" key="9">
    <source>
        <dbReference type="ARBA" id="ARBA00022927"/>
    </source>
</evidence>
<gene>
    <name evidence="19" type="primary">Rab34</name>
    <name evidence="19" type="ORF">NPIL_274111</name>
</gene>
<evidence type="ECO:0000256" key="12">
    <source>
        <dbReference type="ARBA" id="ARBA00023136"/>
    </source>
</evidence>